<name>A0A1I4MHF0_9ACTN</name>
<feature type="region of interest" description="Disordered" evidence="1">
    <location>
        <begin position="1"/>
        <end position="52"/>
    </location>
</feature>
<accession>A0A1I4MHF0</accession>
<organism evidence="2 3">
    <name type="scientific">Streptomyces pini</name>
    <dbReference type="NCBI Taxonomy" id="1520580"/>
    <lineage>
        <taxon>Bacteria</taxon>
        <taxon>Bacillati</taxon>
        <taxon>Actinomycetota</taxon>
        <taxon>Actinomycetes</taxon>
        <taxon>Kitasatosporales</taxon>
        <taxon>Streptomycetaceae</taxon>
        <taxon>Streptomyces</taxon>
    </lineage>
</organism>
<sequence length="251" mass="27353">MGGNAFSQGAEERIGEGRARSADGCGDSGVRPAGAEVASVEPAAAPAQPRTGRLSTVPYIASWSQERIRRPPLVRWVGVGGEGIGFAGESAYDRDWRGVLWTRQTLARGKGHPRYHTVHTLRQRRAMRRMLCQVCGGPTPQDGPRLFVLRDVGRPVEEGERTTAPPVCVPCARISVRECPRLREGHVAALVDRPYAWGVAGIVHHPVTLEPLDTALQEVSYEDLAVRWTLAHRLVVTLHDCTPVDLDALAP</sequence>
<dbReference type="EMBL" id="FOSG01000042">
    <property type="protein sequence ID" value="SFM02505.1"/>
    <property type="molecule type" value="Genomic_DNA"/>
</dbReference>
<dbReference type="Proteomes" id="UP000198928">
    <property type="component" value="Unassembled WGS sequence"/>
</dbReference>
<dbReference type="AlphaFoldDB" id="A0A1I4MHF0"/>
<gene>
    <name evidence="2" type="ORF">SAMN05192584_1424</name>
</gene>
<protein>
    <submittedName>
        <fullName evidence="2">Uncharacterized protein</fullName>
    </submittedName>
</protein>
<keyword evidence="3" id="KW-1185">Reference proteome</keyword>
<feature type="compositionally biased region" description="Low complexity" evidence="1">
    <location>
        <begin position="32"/>
        <end position="49"/>
    </location>
</feature>
<evidence type="ECO:0000313" key="2">
    <source>
        <dbReference type="EMBL" id="SFM02505.1"/>
    </source>
</evidence>
<evidence type="ECO:0000313" key="3">
    <source>
        <dbReference type="Proteomes" id="UP000198928"/>
    </source>
</evidence>
<reference evidence="3" key="1">
    <citation type="submission" date="2016-10" db="EMBL/GenBank/DDBJ databases">
        <authorList>
            <person name="Varghese N."/>
            <person name="Submissions S."/>
        </authorList>
    </citation>
    <scope>NUCLEOTIDE SEQUENCE [LARGE SCALE GENOMIC DNA]</scope>
    <source>
        <strain evidence="3">PL19</strain>
    </source>
</reference>
<evidence type="ECO:0000256" key="1">
    <source>
        <dbReference type="SAM" id="MobiDB-lite"/>
    </source>
</evidence>
<proteinExistence type="predicted"/>
<feature type="compositionally biased region" description="Basic and acidic residues" evidence="1">
    <location>
        <begin position="10"/>
        <end position="21"/>
    </location>
</feature>